<comment type="caution">
    <text evidence="1">The sequence shown here is derived from an EMBL/GenBank/DDBJ whole genome shotgun (WGS) entry which is preliminary data.</text>
</comment>
<gene>
    <name evidence="1" type="ORF">CO185_01815</name>
</gene>
<sequence>MFMHKGYKMKNKGFTMVESLVAVTILVLVVVGTSGAIQTGISSYIFSKDQIIAFYLAQEGFEQIRNIRDGNRLNNPPDPWLTGISIPCPFGEYCRVDSIANEVVYCGTQPESCPMLNQDAETKFFGYTLGWPPSIFKREIMLTQINANEISIETTVYWSKGLVSRQFTARENLLNY</sequence>
<proteinExistence type="predicted"/>
<name>A0A2M7WRS9_9BACT</name>
<dbReference type="EMBL" id="PFXF01000023">
    <property type="protein sequence ID" value="PJA32712.1"/>
    <property type="molecule type" value="Genomic_DNA"/>
</dbReference>
<protein>
    <recommendedName>
        <fullName evidence="3">Type II secretion system protein</fullName>
    </recommendedName>
</protein>
<dbReference type="Pfam" id="PF07963">
    <property type="entry name" value="N_methyl"/>
    <property type="match status" value="1"/>
</dbReference>
<organism evidence="1 2">
    <name type="scientific">Candidatus Zambryskibacteria bacterium CG_4_9_14_3_um_filter_42_15</name>
    <dbReference type="NCBI Taxonomy" id="1975112"/>
    <lineage>
        <taxon>Bacteria</taxon>
        <taxon>Candidatus Zambryskiibacteriota</taxon>
    </lineage>
</organism>
<evidence type="ECO:0008006" key="3">
    <source>
        <dbReference type="Google" id="ProtNLM"/>
    </source>
</evidence>
<dbReference type="NCBIfam" id="TIGR02532">
    <property type="entry name" value="IV_pilin_GFxxxE"/>
    <property type="match status" value="1"/>
</dbReference>
<dbReference type="InterPro" id="IPR012902">
    <property type="entry name" value="N_methyl_site"/>
</dbReference>
<evidence type="ECO:0000313" key="2">
    <source>
        <dbReference type="Proteomes" id="UP000230758"/>
    </source>
</evidence>
<dbReference type="AlphaFoldDB" id="A0A2M7WRS9"/>
<dbReference type="Proteomes" id="UP000230758">
    <property type="component" value="Unassembled WGS sequence"/>
</dbReference>
<reference evidence="2" key="1">
    <citation type="submission" date="2017-09" db="EMBL/GenBank/DDBJ databases">
        <title>Depth-based differentiation of microbial function through sediment-hosted aquifers and enrichment of novel symbionts in the deep terrestrial subsurface.</title>
        <authorList>
            <person name="Probst A.J."/>
            <person name="Ladd B."/>
            <person name="Jarett J.K."/>
            <person name="Geller-Mcgrath D.E."/>
            <person name="Sieber C.M.K."/>
            <person name="Emerson J.B."/>
            <person name="Anantharaman K."/>
            <person name="Thomas B.C."/>
            <person name="Malmstrom R."/>
            <person name="Stieglmeier M."/>
            <person name="Klingl A."/>
            <person name="Woyke T."/>
            <person name="Ryan C.M."/>
            <person name="Banfield J.F."/>
        </authorList>
    </citation>
    <scope>NUCLEOTIDE SEQUENCE [LARGE SCALE GENOMIC DNA]</scope>
</reference>
<evidence type="ECO:0000313" key="1">
    <source>
        <dbReference type="EMBL" id="PJA32712.1"/>
    </source>
</evidence>
<accession>A0A2M7WRS9</accession>